<evidence type="ECO:0000313" key="6">
    <source>
        <dbReference type="EMBL" id="TDK32998.1"/>
    </source>
</evidence>
<dbReference type="NCBIfam" id="TIGR00254">
    <property type="entry name" value="GGDEF"/>
    <property type="match status" value="1"/>
</dbReference>
<dbReference type="InterPro" id="IPR029787">
    <property type="entry name" value="Nucleotide_cyclase"/>
</dbReference>
<dbReference type="InterPro" id="IPR000160">
    <property type="entry name" value="GGDEF_dom"/>
</dbReference>
<keyword evidence="7" id="KW-1185">Reference proteome</keyword>
<dbReference type="GO" id="GO:1902201">
    <property type="term" value="P:negative regulation of bacterial-type flagellum-dependent cell motility"/>
    <property type="evidence" value="ECO:0007669"/>
    <property type="project" value="TreeGrafter"/>
</dbReference>
<feature type="transmembrane region" description="Helical" evidence="4">
    <location>
        <begin position="353"/>
        <end position="376"/>
    </location>
</feature>
<dbReference type="EC" id="2.7.7.65" evidence="2"/>
<dbReference type="FunFam" id="3.30.70.270:FF:000001">
    <property type="entry name" value="Diguanylate cyclase domain protein"/>
    <property type="match status" value="1"/>
</dbReference>
<comment type="catalytic activity">
    <reaction evidence="3">
        <text>2 GTP = 3',3'-c-di-GMP + 2 diphosphate</text>
        <dbReference type="Rhea" id="RHEA:24898"/>
        <dbReference type="ChEBI" id="CHEBI:33019"/>
        <dbReference type="ChEBI" id="CHEBI:37565"/>
        <dbReference type="ChEBI" id="CHEBI:58805"/>
        <dbReference type="EC" id="2.7.7.65"/>
    </reaction>
</comment>
<dbReference type="Pfam" id="PF00990">
    <property type="entry name" value="GGDEF"/>
    <property type="match status" value="1"/>
</dbReference>
<sequence length="618" mass="69041">MHGIRGGRMTRIDGATPWWRCWLLLVCLWALPATAAERAGVQLAPGTDSVSLSPYLRYHHDAGDGDDLAAAWQRVDLRGMRPLPDGNDAFGFQRGTFWFHARVINRDPREPRWMLVQEYPLSDEVDVHVRYADGHVVHHAGGDHRPFASRSVRYRHPNFSLDLPPGESVDVLVRVRSQSSMQVPLQLYTPKAFTEVSRDAQLAIGLYYGIMLALFFYNLVLWLSLRDASYFWYLCHVTAFGLVLFTLNGLGFEYLWPGSSWMADHMVPISICLALVAMLQFSRTFLELPRRWPRGNLLLLALMGFFVLFGVASVWLPLRISTPVASRAVLLGVVGIVIATVVVLRRGYAPARLLLLAWSMFLLGTAVFTLLAFGVLPKNFATEYGVQIGSALEMLLLSIALGHRYAALRNENQRITAEANQKLERKVAQRTQEVRSTLLQLEEAHARLRDSSRRDGLTGLYNRAWFHEAFRDLARQARDDGAPLAVLMIDLDHFKSINDRYGHLVGDDCLRWAARRIGRTLRPHDALLARFGGEEFIVAIPGRDMAEAGRIGEAIRHALGDEPCLSGDVRIRVTASIGVHVIEACAADSVDAALCIADRALYAAKANGRDCVELAESP</sequence>
<protein>
    <recommendedName>
        <fullName evidence="2">diguanylate cyclase</fullName>
        <ecNumber evidence="2">2.7.7.65</ecNumber>
    </recommendedName>
</protein>
<dbReference type="PANTHER" id="PTHR45138:SF9">
    <property type="entry name" value="DIGUANYLATE CYCLASE DGCM-RELATED"/>
    <property type="match status" value="1"/>
</dbReference>
<dbReference type="Gene3D" id="2.60.40.2380">
    <property type="match status" value="1"/>
</dbReference>
<dbReference type="InterPro" id="IPR043128">
    <property type="entry name" value="Rev_trsase/Diguanyl_cyclase"/>
</dbReference>
<dbReference type="SUPFAM" id="SSF55073">
    <property type="entry name" value="Nucleotide cyclase"/>
    <property type="match status" value="1"/>
</dbReference>
<dbReference type="Gene3D" id="3.30.70.270">
    <property type="match status" value="1"/>
</dbReference>
<evidence type="ECO:0000256" key="4">
    <source>
        <dbReference type="SAM" id="Phobius"/>
    </source>
</evidence>
<dbReference type="EMBL" id="SMTG01000002">
    <property type="protein sequence ID" value="TDK32998.1"/>
    <property type="molecule type" value="Genomic_DNA"/>
</dbReference>
<keyword evidence="4" id="KW-1133">Transmembrane helix</keyword>
<dbReference type="InterPro" id="IPR050469">
    <property type="entry name" value="Diguanylate_Cyclase"/>
</dbReference>
<feature type="transmembrane region" description="Helical" evidence="4">
    <location>
        <begin position="298"/>
        <end position="318"/>
    </location>
</feature>
<dbReference type="GO" id="GO:0005886">
    <property type="term" value="C:plasma membrane"/>
    <property type="evidence" value="ECO:0007669"/>
    <property type="project" value="TreeGrafter"/>
</dbReference>
<reference evidence="6 7" key="1">
    <citation type="submission" date="2019-03" db="EMBL/GenBank/DDBJ databases">
        <title>Luteimonas zhaokaii sp.nov., isolated from the rectal contents of Plateau pika in Yushu, Qinghai Province, China.</title>
        <authorList>
            <person name="Zhang G."/>
        </authorList>
    </citation>
    <scope>NUCLEOTIDE SEQUENCE [LARGE SCALE GENOMIC DNA]</scope>
    <source>
        <strain evidence="6 7">THG-MD21</strain>
    </source>
</reference>
<dbReference type="AlphaFoldDB" id="A0A4R5UCL5"/>
<dbReference type="GO" id="GO:0052621">
    <property type="term" value="F:diguanylate cyclase activity"/>
    <property type="evidence" value="ECO:0007669"/>
    <property type="project" value="UniProtKB-EC"/>
</dbReference>
<feature type="transmembrane region" description="Helical" evidence="4">
    <location>
        <begin position="324"/>
        <end position="344"/>
    </location>
</feature>
<keyword evidence="4" id="KW-0472">Membrane</keyword>
<dbReference type="InterPro" id="IPR011623">
    <property type="entry name" value="7TMR_DISM_rcpt_extracell_dom1"/>
</dbReference>
<dbReference type="Pfam" id="PF07696">
    <property type="entry name" value="7TMR-DISMED2"/>
    <property type="match status" value="1"/>
</dbReference>
<dbReference type="PANTHER" id="PTHR45138">
    <property type="entry name" value="REGULATORY COMPONENTS OF SENSORY TRANSDUCTION SYSTEM"/>
    <property type="match status" value="1"/>
</dbReference>
<evidence type="ECO:0000256" key="3">
    <source>
        <dbReference type="ARBA" id="ARBA00034247"/>
    </source>
</evidence>
<feature type="transmembrane region" description="Helical" evidence="4">
    <location>
        <begin position="388"/>
        <end position="406"/>
    </location>
</feature>
<dbReference type="InterPro" id="IPR011622">
    <property type="entry name" value="7TMR_DISM_rcpt_extracell_dom2"/>
</dbReference>
<dbReference type="SMART" id="SM00267">
    <property type="entry name" value="GGDEF"/>
    <property type="match status" value="1"/>
</dbReference>
<dbReference type="CDD" id="cd01949">
    <property type="entry name" value="GGDEF"/>
    <property type="match status" value="1"/>
</dbReference>
<evidence type="ECO:0000259" key="5">
    <source>
        <dbReference type="PROSITE" id="PS50887"/>
    </source>
</evidence>
<proteinExistence type="predicted"/>
<name>A0A4R5UCL5_9GAMM</name>
<feature type="transmembrane region" description="Helical" evidence="4">
    <location>
        <begin position="267"/>
        <end position="286"/>
    </location>
</feature>
<feature type="domain" description="GGDEF" evidence="5">
    <location>
        <begin position="482"/>
        <end position="617"/>
    </location>
</feature>
<feature type="transmembrane region" description="Helical" evidence="4">
    <location>
        <begin position="205"/>
        <end position="223"/>
    </location>
</feature>
<dbReference type="OrthoDB" id="9803824at2"/>
<evidence type="ECO:0000313" key="7">
    <source>
        <dbReference type="Proteomes" id="UP000295543"/>
    </source>
</evidence>
<organism evidence="6 7">
    <name type="scientific">Luteimonas terrae</name>
    <dbReference type="NCBI Taxonomy" id="1530191"/>
    <lineage>
        <taxon>Bacteria</taxon>
        <taxon>Pseudomonadati</taxon>
        <taxon>Pseudomonadota</taxon>
        <taxon>Gammaproteobacteria</taxon>
        <taxon>Lysobacterales</taxon>
        <taxon>Lysobacteraceae</taxon>
        <taxon>Luteimonas</taxon>
    </lineage>
</organism>
<keyword evidence="4" id="KW-0812">Transmembrane</keyword>
<dbReference type="PROSITE" id="PS50887">
    <property type="entry name" value="GGDEF"/>
    <property type="match status" value="1"/>
</dbReference>
<evidence type="ECO:0000256" key="1">
    <source>
        <dbReference type="ARBA" id="ARBA00001946"/>
    </source>
</evidence>
<comment type="caution">
    <text evidence="6">The sequence shown here is derived from an EMBL/GenBank/DDBJ whole genome shotgun (WGS) entry which is preliminary data.</text>
</comment>
<feature type="transmembrane region" description="Helical" evidence="4">
    <location>
        <begin position="230"/>
        <end position="247"/>
    </location>
</feature>
<dbReference type="Proteomes" id="UP000295543">
    <property type="component" value="Unassembled WGS sequence"/>
</dbReference>
<comment type="cofactor">
    <cofactor evidence="1">
        <name>Mg(2+)</name>
        <dbReference type="ChEBI" id="CHEBI:18420"/>
    </cofactor>
</comment>
<dbReference type="GO" id="GO:0043709">
    <property type="term" value="P:cell adhesion involved in single-species biofilm formation"/>
    <property type="evidence" value="ECO:0007669"/>
    <property type="project" value="TreeGrafter"/>
</dbReference>
<accession>A0A4R5UCL5</accession>
<gene>
    <name evidence="6" type="ORF">E2F49_02795</name>
</gene>
<evidence type="ECO:0000256" key="2">
    <source>
        <dbReference type="ARBA" id="ARBA00012528"/>
    </source>
</evidence>
<dbReference type="Pfam" id="PF07695">
    <property type="entry name" value="7TMR-DISM_7TM"/>
    <property type="match status" value="1"/>
</dbReference>